<name>A0ABN8VJN7_SACEU</name>
<feature type="region of interest" description="Disordered" evidence="1">
    <location>
        <begin position="127"/>
        <end position="214"/>
    </location>
</feature>
<feature type="compositionally biased region" description="Polar residues" evidence="1">
    <location>
        <begin position="187"/>
        <end position="202"/>
    </location>
</feature>
<evidence type="ECO:0000313" key="3">
    <source>
        <dbReference type="EMBL" id="CAI1811363.1"/>
    </source>
</evidence>
<dbReference type="EMBL" id="OX291492">
    <property type="protein sequence ID" value="CAI1811363.1"/>
    <property type="molecule type" value="Genomic_DNA"/>
</dbReference>
<dbReference type="PANTHER" id="PTHR28187">
    <property type="entry name" value="PROTEIN RCR1-RELATED"/>
    <property type="match status" value="1"/>
</dbReference>
<evidence type="ECO:0000313" key="4">
    <source>
        <dbReference type="Proteomes" id="UP001152964"/>
    </source>
</evidence>
<gene>
    <name evidence="3" type="primary">U6500B01260</name>
    <name evidence="3" type="ORF">SEUBUCD650_0B01260</name>
</gene>
<keyword evidence="2" id="KW-1133">Transmembrane helix</keyword>
<dbReference type="InterPro" id="IPR020999">
    <property type="entry name" value="Chitin_synth_reg_RCR"/>
</dbReference>
<accession>A0ABN8VJN7</accession>
<dbReference type="Proteomes" id="UP001152964">
    <property type="component" value="Chromosome 2"/>
</dbReference>
<feature type="transmembrane region" description="Helical" evidence="2">
    <location>
        <begin position="46"/>
        <end position="65"/>
    </location>
</feature>
<dbReference type="Pfam" id="PF12273">
    <property type="entry name" value="RCR"/>
    <property type="match status" value="1"/>
</dbReference>
<evidence type="ECO:0000256" key="2">
    <source>
        <dbReference type="SAM" id="Phobius"/>
    </source>
</evidence>
<keyword evidence="2" id="KW-0812">Transmembrane</keyword>
<evidence type="ECO:0008006" key="5">
    <source>
        <dbReference type="Google" id="ProtNLM"/>
    </source>
</evidence>
<protein>
    <recommendedName>
        <fullName evidence="5">RCR1-like protein</fullName>
    </recommendedName>
</protein>
<keyword evidence="2" id="KW-0472">Membrane</keyword>
<reference evidence="3" key="1">
    <citation type="submission" date="2022-08" db="EMBL/GenBank/DDBJ databases">
        <authorList>
            <person name="Byrne P K."/>
        </authorList>
    </citation>
    <scope>NUCLEOTIDE SEQUENCE</scope>
    <source>
        <strain evidence="3">UCD650</strain>
    </source>
</reference>
<feature type="compositionally biased region" description="Low complexity" evidence="1">
    <location>
        <begin position="84"/>
        <end position="102"/>
    </location>
</feature>
<sequence>MGLILYEYKVVELTRRADANDTSKYVDSGGYYGYSFGSSSWQWGRWILFVLFIAAILIIIMYTALLNKRRRRIGRAPIRGTAWLTPPSYRQSQQQQTGTRQQPADDYVPEYTETANEHDLGYYDERGEFHPNDKVAPAPPVQELSSESVNSLERPPAAVVHQTNSSDMEDDLTRPNNRQVPVASDMGGQTQESLGVSGTQEITPPGRAKLNANQ</sequence>
<feature type="region of interest" description="Disordered" evidence="1">
    <location>
        <begin position="84"/>
        <end position="105"/>
    </location>
</feature>
<proteinExistence type="predicted"/>
<dbReference type="PANTHER" id="PTHR28187:SF1">
    <property type="entry name" value="PROTEIN RCR1-RELATED"/>
    <property type="match status" value="1"/>
</dbReference>
<keyword evidence="4" id="KW-1185">Reference proteome</keyword>
<organism evidence="3 4">
    <name type="scientific">Saccharomyces eubayanus</name>
    <name type="common">Yeast</name>
    <dbReference type="NCBI Taxonomy" id="1080349"/>
    <lineage>
        <taxon>Eukaryota</taxon>
        <taxon>Fungi</taxon>
        <taxon>Dikarya</taxon>
        <taxon>Ascomycota</taxon>
        <taxon>Saccharomycotina</taxon>
        <taxon>Saccharomycetes</taxon>
        <taxon>Saccharomycetales</taxon>
        <taxon>Saccharomycetaceae</taxon>
        <taxon>Saccharomyces</taxon>
    </lineage>
</organism>
<evidence type="ECO:0000256" key="1">
    <source>
        <dbReference type="SAM" id="MobiDB-lite"/>
    </source>
</evidence>